<dbReference type="InterPro" id="IPR016181">
    <property type="entry name" value="Acyl_CoA_acyltransferase"/>
</dbReference>
<evidence type="ECO:0000313" key="5">
    <source>
        <dbReference type="Proteomes" id="UP000706031"/>
    </source>
</evidence>
<sequence length="106" mass="12099">MSHTKESSRITYIAMDRLTPLGMIRVNCLHTNTAIIHDFCVLPAFQGRGYGRDILSKVVKFLQNQEYSPIRLSVVTQNRRALSLYQSIGFDVSAESLYYVIPMDNL</sequence>
<evidence type="ECO:0000313" key="4">
    <source>
        <dbReference type="EMBL" id="MBY0202440.1"/>
    </source>
</evidence>
<keyword evidence="5" id="KW-1185">Reference proteome</keyword>
<dbReference type="PANTHER" id="PTHR43420">
    <property type="entry name" value="ACETYLTRANSFERASE"/>
    <property type="match status" value="1"/>
</dbReference>
<proteinExistence type="predicted"/>
<protein>
    <submittedName>
        <fullName evidence="4">GNAT family N-acetyltransferase</fullName>
    </submittedName>
</protein>
<dbReference type="Pfam" id="PF00583">
    <property type="entry name" value="Acetyltransf_1"/>
    <property type="match status" value="1"/>
</dbReference>
<dbReference type="InterPro" id="IPR000182">
    <property type="entry name" value="GNAT_dom"/>
</dbReference>
<evidence type="ECO:0000256" key="2">
    <source>
        <dbReference type="ARBA" id="ARBA00023315"/>
    </source>
</evidence>
<dbReference type="CDD" id="cd04301">
    <property type="entry name" value="NAT_SF"/>
    <property type="match status" value="1"/>
</dbReference>
<dbReference type="PROSITE" id="PS51186">
    <property type="entry name" value="GNAT"/>
    <property type="match status" value="1"/>
</dbReference>
<dbReference type="InterPro" id="IPR050680">
    <property type="entry name" value="YpeA/RimI_acetyltransf"/>
</dbReference>
<organism evidence="4 5">
    <name type="scientific">Paenibacillus cucumis</name>
    <name type="common">ex Kampfer et al. 2016</name>
    <dbReference type="NCBI Taxonomy" id="1776858"/>
    <lineage>
        <taxon>Bacteria</taxon>
        <taxon>Bacillati</taxon>
        <taxon>Bacillota</taxon>
        <taxon>Bacilli</taxon>
        <taxon>Bacillales</taxon>
        <taxon>Paenibacillaceae</taxon>
        <taxon>Paenibacillus</taxon>
    </lineage>
</organism>
<evidence type="ECO:0000259" key="3">
    <source>
        <dbReference type="PROSITE" id="PS51186"/>
    </source>
</evidence>
<dbReference type="Proteomes" id="UP000706031">
    <property type="component" value="Unassembled WGS sequence"/>
</dbReference>
<dbReference type="EMBL" id="JACLIC010000007">
    <property type="protein sequence ID" value="MBY0202440.1"/>
    <property type="molecule type" value="Genomic_DNA"/>
</dbReference>
<accession>A0ABS7KE66</accession>
<comment type="caution">
    <text evidence="4">The sequence shown here is derived from an EMBL/GenBank/DDBJ whole genome shotgun (WGS) entry which is preliminary data.</text>
</comment>
<gene>
    <name evidence="4" type="ORF">H7T88_04210</name>
</gene>
<feature type="domain" description="N-acetyltransferase" evidence="3">
    <location>
        <begin position="1"/>
        <end position="106"/>
    </location>
</feature>
<reference evidence="4 5" key="1">
    <citation type="submission" date="2020-08" db="EMBL/GenBank/DDBJ databases">
        <title>Fungal Genomes of the International Space Station.</title>
        <authorList>
            <person name="Seuylemezian A."/>
            <person name="Singh N.K."/>
            <person name="Wood J."/>
            <person name="Venkateswaran K."/>
        </authorList>
    </citation>
    <scope>NUCLEOTIDE SEQUENCE [LARGE SCALE GENOMIC DNA]</scope>
    <source>
        <strain evidence="4 5">S/N-304-OC-R4</strain>
    </source>
</reference>
<name>A0ABS7KE66_9BACL</name>
<dbReference type="Gene3D" id="3.40.630.30">
    <property type="match status" value="1"/>
</dbReference>
<keyword evidence="1" id="KW-0808">Transferase</keyword>
<dbReference type="SUPFAM" id="SSF55729">
    <property type="entry name" value="Acyl-CoA N-acyltransferases (Nat)"/>
    <property type="match status" value="1"/>
</dbReference>
<evidence type="ECO:0000256" key="1">
    <source>
        <dbReference type="ARBA" id="ARBA00022679"/>
    </source>
</evidence>
<keyword evidence="2" id="KW-0012">Acyltransferase</keyword>